<keyword evidence="1" id="KW-0597">Phosphoprotein</keyword>
<dbReference type="PROSITE" id="PS50110">
    <property type="entry name" value="RESPONSE_REGULATORY"/>
    <property type="match status" value="1"/>
</dbReference>
<keyword evidence="5" id="KW-1185">Reference proteome</keyword>
<feature type="domain" description="Response regulatory" evidence="3">
    <location>
        <begin position="12"/>
        <end position="128"/>
    </location>
</feature>
<dbReference type="CDD" id="cd00156">
    <property type="entry name" value="REC"/>
    <property type="match status" value="1"/>
</dbReference>
<evidence type="ECO:0000313" key="4">
    <source>
        <dbReference type="EMBL" id="QCK14083.1"/>
    </source>
</evidence>
<dbReference type="InterPro" id="IPR001789">
    <property type="entry name" value="Sig_transdc_resp-reg_receiver"/>
</dbReference>
<organism evidence="4 5">
    <name type="scientific">Mangrovivirga cuniculi</name>
    <dbReference type="NCBI Taxonomy" id="2715131"/>
    <lineage>
        <taxon>Bacteria</taxon>
        <taxon>Pseudomonadati</taxon>
        <taxon>Bacteroidota</taxon>
        <taxon>Cytophagia</taxon>
        <taxon>Cytophagales</taxon>
        <taxon>Mangrovivirgaceae</taxon>
        <taxon>Mangrovivirga</taxon>
    </lineage>
</organism>
<dbReference type="OrthoDB" id="9797341at2"/>
<dbReference type="InterPro" id="IPR011006">
    <property type="entry name" value="CheY-like_superfamily"/>
</dbReference>
<evidence type="ECO:0000256" key="1">
    <source>
        <dbReference type="PROSITE-ProRule" id="PRU00169"/>
    </source>
</evidence>
<dbReference type="EMBL" id="CP028923">
    <property type="protein sequence ID" value="QCK14083.1"/>
    <property type="molecule type" value="Genomic_DNA"/>
</dbReference>
<gene>
    <name evidence="4" type="ORF">DCC35_04620</name>
</gene>
<dbReference type="GO" id="GO:0000160">
    <property type="term" value="P:phosphorelay signal transduction system"/>
    <property type="evidence" value="ECO:0007669"/>
    <property type="project" value="InterPro"/>
</dbReference>
<keyword evidence="2" id="KW-1133">Transmembrane helix</keyword>
<dbReference type="Pfam" id="PF00072">
    <property type="entry name" value="Response_reg"/>
    <property type="match status" value="1"/>
</dbReference>
<sequence>MGISMLTTRHQPLVIGAHEEMKLELIKMHLEDKGFRKIRTFTESNELLSYLDDTRPWAVVTDINIKGLNGIDLIKRIRQKYKNLPIYVLFKEGTNEVIIEESIKAGAEGAITSNEEAGIEIEKKLRSYYTGQRKKVNVFFGLILLAIIIGVILYGIFTA</sequence>
<dbReference type="Proteomes" id="UP000298616">
    <property type="component" value="Chromosome"/>
</dbReference>
<evidence type="ECO:0000259" key="3">
    <source>
        <dbReference type="PROSITE" id="PS50110"/>
    </source>
</evidence>
<keyword evidence="2" id="KW-0812">Transmembrane</keyword>
<accession>A0A4D7JG56</accession>
<feature type="modified residue" description="4-aspartylphosphate" evidence="1">
    <location>
        <position position="62"/>
    </location>
</feature>
<reference evidence="4 5" key="1">
    <citation type="submission" date="2018-04" db="EMBL/GenBank/DDBJ databases">
        <title>Complete genome uncultured novel isolate.</title>
        <authorList>
            <person name="Merlino G."/>
        </authorList>
    </citation>
    <scope>NUCLEOTIDE SEQUENCE [LARGE SCALE GENOMIC DNA]</scope>
    <source>
        <strain evidence="5">R1DC9</strain>
    </source>
</reference>
<keyword evidence="2" id="KW-0472">Membrane</keyword>
<evidence type="ECO:0000313" key="5">
    <source>
        <dbReference type="Proteomes" id="UP000298616"/>
    </source>
</evidence>
<dbReference type="SUPFAM" id="SSF52172">
    <property type="entry name" value="CheY-like"/>
    <property type="match status" value="1"/>
</dbReference>
<protein>
    <recommendedName>
        <fullName evidence="3">Response regulatory domain-containing protein</fullName>
    </recommendedName>
</protein>
<dbReference type="AlphaFoldDB" id="A0A4D7JG56"/>
<dbReference type="KEGG" id="fpf:DCC35_04620"/>
<evidence type="ECO:0000256" key="2">
    <source>
        <dbReference type="SAM" id="Phobius"/>
    </source>
</evidence>
<feature type="transmembrane region" description="Helical" evidence="2">
    <location>
        <begin position="136"/>
        <end position="157"/>
    </location>
</feature>
<dbReference type="Gene3D" id="3.40.50.2300">
    <property type="match status" value="1"/>
</dbReference>
<proteinExistence type="predicted"/>
<name>A0A4D7JG56_9BACT</name>